<dbReference type="RefSeq" id="WP_149568047.1">
    <property type="nucleotide sequence ID" value="NZ_CP035807.1"/>
</dbReference>
<comment type="function">
    <text evidence="7">The UvrABC repair system catalyzes the recognition and processing of DNA lesions. UvrC both incises the 5' and 3' sides of the lesion. The N-terminal half is responsible for the 3' incision and the C-terminal half is responsible for the 5' incision.</text>
</comment>
<evidence type="ECO:0000259" key="10">
    <source>
        <dbReference type="PROSITE" id="PS50165"/>
    </source>
</evidence>
<dbReference type="PROSITE" id="PS50151">
    <property type="entry name" value="UVR"/>
    <property type="match status" value="1"/>
</dbReference>
<dbReference type="InterPro" id="IPR047296">
    <property type="entry name" value="GIY-YIG_UvrC_Cho"/>
</dbReference>
<dbReference type="GO" id="GO:0009381">
    <property type="term" value="F:excinuclease ABC activity"/>
    <property type="evidence" value="ECO:0007669"/>
    <property type="project" value="UniProtKB-UniRule"/>
</dbReference>
<reference evidence="11 12" key="1">
    <citation type="submission" date="2019-02" db="EMBL/GenBank/DDBJ databases">
        <authorList>
            <person name="Fomenkov A."/>
            <person name="Dubinina G."/>
            <person name="Grabovich M."/>
            <person name="Vincze T."/>
            <person name="Roberts R.J."/>
        </authorList>
    </citation>
    <scope>NUCLEOTIDE SEQUENCE [LARGE SCALE GENOMIC DNA]</scope>
    <source>
        <strain evidence="11 12">P</strain>
    </source>
</reference>
<dbReference type="KEGG" id="sper:EW093_08855"/>
<dbReference type="Gene3D" id="4.10.860.10">
    <property type="entry name" value="UVR domain"/>
    <property type="match status" value="1"/>
</dbReference>
<dbReference type="InterPro" id="IPR050066">
    <property type="entry name" value="UvrABC_protein_C"/>
</dbReference>
<dbReference type="InterPro" id="IPR036876">
    <property type="entry name" value="UVR_dom_sf"/>
</dbReference>
<dbReference type="SUPFAM" id="SSF46600">
    <property type="entry name" value="C-terminal UvrC-binding domain of UvrB"/>
    <property type="match status" value="1"/>
</dbReference>
<keyword evidence="5 7" id="KW-0234">DNA repair</keyword>
<dbReference type="Pfam" id="PF22920">
    <property type="entry name" value="UvrC_RNaseH"/>
    <property type="match status" value="1"/>
</dbReference>
<dbReference type="CDD" id="cd10434">
    <property type="entry name" value="GIY-YIG_UvrC_Cho"/>
    <property type="match status" value="1"/>
</dbReference>
<dbReference type="InterPro" id="IPR001943">
    <property type="entry name" value="UVR_dom"/>
</dbReference>
<dbReference type="PROSITE" id="PS50164">
    <property type="entry name" value="GIY_YIG"/>
    <property type="match status" value="1"/>
</dbReference>
<evidence type="ECO:0000256" key="5">
    <source>
        <dbReference type="ARBA" id="ARBA00023204"/>
    </source>
</evidence>
<evidence type="ECO:0000256" key="7">
    <source>
        <dbReference type="HAMAP-Rule" id="MF_00203"/>
    </source>
</evidence>
<dbReference type="PANTHER" id="PTHR30562:SF1">
    <property type="entry name" value="UVRABC SYSTEM PROTEIN C"/>
    <property type="match status" value="1"/>
</dbReference>
<comment type="similarity">
    <text evidence="7">Belongs to the UvrC family.</text>
</comment>
<organism evidence="11 12">
    <name type="scientific">Thiospirochaeta perfilievii</name>
    <dbReference type="NCBI Taxonomy" id="252967"/>
    <lineage>
        <taxon>Bacteria</taxon>
        <taxon>Pseudomonadati</taxon>
        <taxon>Spirochaetota</taxon>
        <taxon>Spirochaetia</taxon>
        <taxon>Spirochaetales</taxon>
        <taxon>Spirochaetaceae</taxon>
        <taxon>Thiospirochaeta</taxon>
    </lineage>
</organism>
<dbReference type="Gene3D" id="3.40.1440.10">
    <property type="entry name" value="GIY-YIG endonuclease"/>
    <property type="match status" value="1"/>
</dbReference>
<keyword evidence="2 7" id="KW-0227">DNA damage</keyword>
<sequence>MKNNQEIINKLKNLVKEFPLNPGIYIMRDNENQVIYVGKAKKLQNRVLSYFNSGKDIKTTMLMKHVFSLEYTVTDTEYEALLLENNLIKKWNPKYNISLKDGKSYGVIAITKDEYPLVYKTRNTSNKNCNYYGPFPDTRDIYNYLEIINRLYPLRTCKGKLKARKKPCLMYHIKKCDGPCINMESKDEYNEKIKSIKKILSGNINEVVTNLNREMAELSSNLEFEKAAELRDLITSLVKLKDKQKIVDFNSEFKDFIGLYNSGDKYTFVVLKMREGFMVDKAHYYTSYIGTTGEGLLQFLIQYYSKNSIYPGTIYLPMECDIDFLEKFFIENSNKRVYIKVPEKGKNLNSVLLANENAKMNFEKRIRRDGDFDGLYALKEALNLPELPQRIEGFDIAQLDGHFTVSSLVSFYNGVPDKKNYKRFKMKSLNGKIDDFKSISEAVARRYTRVINENLEKPDLILIDGGKGQVSSAKDILDTLGLEIPLAGLAKKYEHVFLPGRSEPIILKEGSPGLRILQAVRDETHRFATDYNKLLRKKKLKLSSLESVPGIGPKRAKKILLTFGDLDKIKESNPKDISTRAEINLELAETIYEYLNKK</sequence>
<dbReference type="InterPro" id="IPR035901">
    <property type="entry name" value="GIY-YIG_endonuc_sf"/>
</dbReference>
<evidence type="ECO:0000256" key="2">
    <source>
        <dbReference type="ARBA" id="ARBA00022763"/>
    </source>
</evidence>
<keyword evidence="12" id="KW-1185">Reference proteome</keyword>
<dbReference type="FunFam" id="3.40.1440.10:FF:000001">
    <property type="entry name" value="UvrABC system protein C"/>
    <property type="match status" value="1"/>
</dbReference>
<dbReference type="InterPro" id="IPR003583">
    <property type="entry name" value="Hlx-hairpin-Hlx_DNA-bd_motif"/>
</dbReference>
<feature type="domain" description="GIY-YIG" evidence="9">
    <location>
        <begin position="20"/>
        <end position="97"/>
    </location>
</feature>
<keyword evidence="3 7" id="KW-0228">DNA excision</keyword>
<dbReference type="SMART" id="SM00465">
    <property type="entry name" value="GIYc"/>
    <property type="match status" value="1"/>
</dbReference>
<dbReference type="InterPro" id="IPR000305">
    <property type="entry name" value="GIY-YIG_endonuc"/>
</dbReference>
<dbReference type="HAMAP" id="MF_00203">
    <property type="entry name" value="UvrC"/>
    <property type="match status" value="1"/>
</dbReference>
<gene>
    <name evidence="7 11" type="primary">uvrC</name>
    <name evidence="11" type="ORF">EW093_08855</name>
</gene>
<dbReference type="AlphaFoldDB" id="A0A5C1QBC7"/>
<dbReference type="Gene3D" id="3.30.420.340">
    <property type="entry name" value="UvrC, RNAse H endonuclease domain"/>
    <property type="match status" value="1"/>
</dbReference>
<accession>A0A5C1QBC7</accession>
<dbReference type="SUPFAM" id="SSF47781">
    <property type="entry name" value="RuvA domain 2-like"/>
    <property type="match status" value="1"/>
</dbReference>
<dbReference type="GO" id="GO:0003677">
    <property type="term" value="F:DNA binding"/>
    <property type="evidence" value="ECO:0007669"/>
    <property type="project" value="UniProtKB-UniRule"/>
</dbReference>
<dbReference type="SMART" id="SM00278">
    <property type="entry name" value="HhH1"/>
    <property type="match status" value="1"/>
</dbReference>
<feature type="domain" description="UvrC family homology region profile" evidence="10">
    <location>
        <begin position="298"/>
        <end position="477"/>
    </location>
</feature>
<dbReference type="SUPFAM" id="SSF82771">
    <property type="entry name" value="GIY-YIG endonuclease"/>
    <property type="match status" value="1"/>
</dbReference>
<dbReference type="Pfam" id="PF08459">
    <property type="entry name" value="UvrC_RNaseH_dom"/>
    <property type="match status" value="1"/>
</dbReference>
<evidence type="ECO:0000256" key="4">
    <source>
        <dbReference type="ARBA" id="ARBA00022881"/>
    </source>
</evidence>
<dbReference type="EMBL" id="CP035807">
    <property type="protein sequence ID" value="QEN04807.1"/>
    <property type="molecule type" value="Genomic_DNA"/>
</dbReference>
<evidence type="ECO:0000256" key="6">
    <source>
        <dbReference type="ARBA" id="ARBA00023236"/>
    </source>
</evidence>
<evidence type="ECO:0000313" key="12">
    <source>
        <dbReference type="Proteomes" id="UP000323824"/>
    </source>
</evidence>
<feature type="domain" description="UVR" evidence="8">
    <location>
        <begin position="205"/>
        <end position="240"/>
    </location>
</feature>
<evidence type="ECO:0000259" key="8">
    <source>
        <dbReference type="PROSITE" id="PS50151"/>
    </source>
</evidence>
<evidence type="ECO:0000256" key="1">
    <source>
        <dbReference type="ARBA" id="ARBA00022490"/>
    </source>
</evidence>
<evidence type="ECO:0000256" key="3">
    <source>
        <dbReference type="ARBA" id="ARBA00022769"/>
    </source>
</evidence>
<keyword evidence="6 7" id="KW-0742">SOS response</keyword>
<dbReference type="PROSITE" id="PS50165">
    <property type="entry name" value="UVRC"/>
    <property type="match status" value="1"/>
</dbReference>
<dbReference type="GO" id="GO:0009380">
    <property type="term" value="C:excinuclease repair complex"/>
    <property type="evidence" value="ECO:0007669"/>
    <property type="project" value="InterPro"/>
</dbReference>
<dbReference type="OrthoDB" id="9804933at2"/>
<dbReference type="PANTHER" id="PTHR30562">
    <property type="entry name" value="UVRC/OXIDOREDUCTASE"/>
    <property type="match status" value="1"/>
</dbReference>
<keyword evidence="1 7" id="KW-0963">Cytoplasm</keyword>
<dbReference type="GO" id="GO:0009432">
    <property type="term" value="P:SOS response"/>
    <property type="evidence" value="ECO:0007669"/>
    <property type="project" value="UniProtKB-UniRule"/>
</dbReference>
<dbReference type="InterPro" id="IPR004791">
    <property type="entry name" value="UvrC"/>
</dbReference>
<dbReference type="Gene3D" id="1.10.150.20">
    <property type="entry name" value="5' to 3' exonuclease, C-terminal subdomain"/>
    <property type="match status" value="1"/>
</dbReference>
<evidence type="ECO:0000259" key="9">
    <source>
        <dbReference type="PROSITE" id="PS50164"/>
    </source>
</evidence>
<name>A0A5C1QBC7_9SPIO</name>
<dbReference type="GO" id="GO:0005737">
    <property type="term" value="C:cytoplasm"/>
    <property type="evidence" value="ECO:0007669"/>
    <property type="project" value="UniProtKB-SubCell"/>
</dbReference>
<dbReference type="Pfam" id="PF01541">
    <property type="entry name" value="GIY-YIG"/>
    <property type="match status" value="1"/>
</dbReference>
<dbReference type="Pfam" id="PF14520">
    <property type="entry name" value="HHH_5"/>
    <property type="match status" value="1"/>
</dbReference>
<dbReference type="InterPro" id="IPR010994">
    <property type="entry name" value="RuvA_2-like"/>
</dbReference>
<dbReference type="Proteomes" id="UP000323824">
    <property type="component" value="Chromosome"/>
</dbReference>
<reference evidence="11 12" key="2">
    <citation type="submission" date="2019-09" db="EMBL/GenBank/DDBJ databases">
        <title>Complete Genome Sequence and Methylome Analysis of free living Spirochaetas.</title>
        <authorList>
            <person name="Leshcheva N."/>
            <person name="Mikheeva N."/>
        </authorList>
    </citation>
    <scope>NUCLEOTIDE SEQUENCE [LARGE SCALE GENOMIC DNA]</scope>
    <source>
        <strain evidence="11 12">P</strain>
    </source>
</reference>
<protein>
    <recommendedName>
        <fullName evidence="7">UvrABC system protein C</fullName>
        <shortName evidence="7">Protein UvrC</shortName>
    </recommendedName>
    <alternativeName>
        <fullName evidence="7">Excinuclease ABC subunit C</fullName>
    </alternativeName>
</protein>
<evidence type="ECO:0000313" key="11">
    <source>
        <dbReference type="EMBL" id="QEN04807.1"/>
    </source>
</evidence>
<dbReference type="InterPro" id="IPR038476">
    <property type="entry name" value="UvrC_RNase_H_dom_sf"/>
</dbReference>
<dbReference type="GO" id="GO:0006289">
    <property type="term" value="P:nucleotide-excision repair"/>
    <property type="evidence" value="ECO:0007669"/>
    <property type="project" value="UniProtKB-UniRule"/>
</dbReference>
<dbReference type="NCBIfam" id="TIGR00194">
    <property type="entry name" value="uvrC"/>
    <property type="match status" value="1"/>
</dbReference>
<dbReference type="Pfam" id="PF02151">
    <property type="entry name" value="UVR"/>
    <property type="match status" value="1"/>
</dbReference>
<comment type="subunit">
    <text evidence="7">Interacts with UvrB in an incision complex.</text>
</comment>
<keyword evidence="4 7" id="KW-0267">Excision nuclease</keyword>
<comment type="subcellular location">
    <subcellularLocation>
        <location evidence="7">Cytoplasm</location>
    </subcellularLocation>
</comment>
<dbReference type="InterPro" id="IPR001162">
    <property type="entry name" value="UvrC_RNase_H_dom"/>
</dbReference>
<proteinExistence type="inferred from homology"/>